<evidence type="ECO:0000259" key="1">
    <source>
        <dbReference type="Pfam" id="PF00561"/>
    </source>
</evidence>
<dbReference type="GO" id="GO:0016787">
    <property type="term" value="F:hydrolase activity"/>
    <property type="evidence" value="ECO:0007669"/>
    <property type="project" value="UniProtKB-KW"/>
</dbReference>
<comment type="caution">
    <text evidence="2">The sequence shown here is derived from an EMBL/GenBank/DDBJ whole genome shotgun (WGS) entry which is preliminary data.</text>
</comment>
<keyword evidence="3" id="KW-1185">Reference proteome</keyword>
<feature type="domain" description="AB hydrolase-1" evidence="1">
    <location>
        <begin position="63"/>
        <end position="327"/>
    </location>
</feature>
<reference evidence="2 3" key="1">
    <citation type="submission" date="2020-09" db="EMBL/GenBank/DDBJ databases">
        <authorList>
            <person name="Tanuku N.R.S."/>
        </authorList>
    </citation>
    <scope>NUCLEOTIDE SEQUENCE [LARGE SCALE GENOMIC DNA]</scope>
    <source>
        <strain evidence="2 3">AK62</strain>
    </source>
</reference>
<evidence type="ECO:0000313" key="3">
    <source>
        <dbReference type="Proteomes" id="UP000810171"/>
    </source>
</evidence>
<dbReference type="InterPro" id="IPR000073">
    <property type="entry name" value="AB_hydrolase_1"/>
</dbReference>
<proteinExistence type="predicted"/>
<dbReference type="InterPro" id="IPR051321">
    <property type="entry name" value="PHA/PHB_synthase"/>
</dbReference>
<dbReference type="Gene3D" id="3.40.50.1820">
    <property type="entry name" value="alpha/beta hydrolase"/>
    <property type="match status" value="1"/>
</dbReference>
<dbReference type="EMBL" id="JACVEW010000013">
    <property type="protein sequence ID" value="MBP0049025.1"/>
    <property type="molecule type" value="Genomic_DNA"/>
</dbReference>
<sequence length="351" mass="39105">MIRTEAECLRQSLKQQHEQLAAASASLLNSRVQHHFMPHRMLLQHEGITLRVFEPSGPTTQRPLVLCYALVNRPWILDLMPDSSLIRQLTEQGLRVYLIDWGSPCRSQRYQGLEHYIGQLMHRCIQAAMDDSGSNSVDLAGVCQGGVFSLCYAALHPEQIHRLVTLVTPVDFHAHDFTLSHLYRGINIKQLVSAYGNVPGALVTQVFSNMQPMRLGQLKHLHTAKRLSEVPASQAQFLLMEQWLNDCPDLAGRALEQFVELFFQQNSLLQGEFEAGPMQVDLSRIEAPVLNIFGTEDHLVPPSAASALEGLCNRSGYQALPIKAGHIGTLMGSKALKQVPAAIHEWLQAKA</sequence>
<dbReference type="RefSeq" id="WP_209287641.1">
    <property type="nucleotide sequence ID" value="NZ_JACVEW010000013.1"/>
</dbReference>
<dbReference type="PANTHER" id="PTHR36837">
    <property type="entry name" value="POLY(3-HYDROXYALKANOATE) POLYMERASE SUBUNIT PHAC"/>
    <property type="match status" value="1"/>
</dbReference>
<name>A0ABS3ZBE4_9GAMM</name>
<dbReference type="SUPFAM" id="SSF53474">
    <property type="entry name" value="alpha/beta-Hydrolases"/>
    <property type="match status" value="1"/>
</dbReference>
<organism evidence="2 3">
    <name type="scientific">Marinobacterium alkalitolerans</name>
    <dbReference type="NCBI Taxonomy" id="1542925"/>
    <lineage>
        <taxon>Bacteria</taxon>
        <taxon>Pseudomonadati</taxon>
        <taxon>Pseudomonadota</taxon>
        <taxon>Gammaproteobacteria</taxon>
        <taxon>Oceanospirillales</taxon>
        <taxon>Oceanospirillaceae</taxon>
        <taxon>Marinobacterium</taxon>
    </lineage>
</organism>
<gene>
    <name evidence="2" type="ORF">H9C73_09760</name>
</gene>
<dbReference type="Pfam" id="PF00561">
    <property type="entry name" value="Abhydrolase_1"/>
    <property type="match status" value="1"/>
</dbReference>
<dbReference type="Proteomes" id="UP000810171">
    <property type="component" value="Unassembled WGS sequence"/>
</dbReference>
<accession>A0ABS3ZBE4</accession>
<protein>
    <submittedName>
        <fullName evidence="2">Alpha/beta fold hydrolase</fullName>
    </submittedName>
</protein>
<keyword evidence="2" id="KW-0378">Hydrolase</keyword>
<evidence type="ECO:0000313" key="2">
    <source>
        <dbReference type="EMBL" id="MBP0049025.1"/>
    </source>
</evidence>
<dbReference type="PANTHER" id="PTHR36837:SF2">
    <property type="entry name" value="POLY(3-HYDROXYALKANOATE) POLYMERASE SUBUNIT PHAC"/>
    <property type="match status" value="1"/>
</dbReference>
<dbReference type="InterPro" id="IPR029058">
    <property type="entry name" value="AB_hydrolase_fold"/>
</dbReference>